<feature type="region of interest" description="Disordered" evidence="1">
    <location>
        <begin position="314"/>
        <end position="344"/>
    </location>
</feature>
<evidence type="ECO:0000256" key="1">
    <source>
        <dbReference type="SAM" id="MobiDB-lite"/>
    </source>
</evidence>
<dbReference type="AlphaFoldDB" id="A0A2W5ZAU1"/>
<dbReference type="InterPro" id="IPR014145">
    <property type="entry name" value="LigD_pol_dom"/>
</dbReference>
<dbReference type="Gene3D" id="3.90.920.10">
    <property type="entry name" value="DNA primase, PRIM domain"/>
    <property type="match status" value="1"/>
</dbReference>
<dbReference type="Pfam" id="PF21686">
    <property type="entry name" value="LigD_Prim-Pol"/>
    <property type="match status" value="1"/>
</dbReference>
<protein>
    <submittedName>
        <fullName evidence="3">ATP-dependent DNA ligase</fullName>
    </submittedName>
</protein>
<proteinExistence type="predicted"/>
<organism evidence="3 4">
    <name type="scientific">Candidatus Aeolococcus gillhamiae</name>
    <dbReference type="NCBI Taxonomy" id="3127015"/>
    <lineage>
        <taxon>Bacteria</taxon>
        <taxon>Bacillati</taxon>
        <taxon>Candidatus Dormiibacterota</taxon>
        <taxon>Candidatus Dormibacteria</taxon>
        <taxon>Candidatus Aeolococcales</taxon>
        <taxon>Candidatus Aeolococcaceae</taxon>
        <taxon>Candidatus Aeolococcus</taxon>
    </lineage>
</organism>
<sequence length="344" mass="38004">MVALMAEDAVVVEASCHEIAITSPSKVFFAERGDTKLDLVRYYQSVEEPLLRAMGGRPVLLQRFPSGAGGSSFFQKRVPESRPDWLQTTIVSTPNGTTSQALVAADLAHVLWAVNLGCLGFHVWPSRAVDPEHADELRIDLDPTPGVTFDMVRDGARQVHALLDEAGVVCMPKTTGNRGIHVYVRLHQRWTSYEVRSAAVAVARELERRRPDLLTAAWWKEERGRRVFIDFNQNAPHKTIFGAWSVRARPGAQVSTPFAWEELDDIHPDALTIATVPPRVARDGDPWAAMDAAPQSLEPLLAMHERDLSAGLLDAPWPPAYPKMPGEPPRVAPSRARKVAPAED</sequence>
<evidence type="ECO:0000313" key="4">
    <source>
        <dbReference type="Proteomes" id="UP000248724"/>
    </source>
</evidence>
<dbReference type="InterPro" id="IPR052171">
    <property type="entry name" value="NHEJ_LigD"/>
</dbReference>
<dbReference type="EMBL" id="QHBU01000181">
    <property type="protein sequence ID" value="PZR79945.1"/>
    <property type="molecule type" value="Genomic_DNA"/>
</dbReference>
<feature type="domain" description="DNA ligase D polymerase" evidence="2">
    <location>
        <begin position="35"/>
        <end position="287"/>
    </location>
</feature>
<evidence type="ECO:0000259" key="2">
    <source>
        <dbReference type="Pfam" id="PF21686"/>
    </source>
</evidence>
<accession>A0A2W5ZAU1</accession>
<gene>
    <name evidence="3" type="ORF">DLM65_09470</name>
</gene>
<evidence type="ECO:0000313" key="3">
    <source>
        <dbReference type="EMBL" id="PZR79945.1"/>
    </source>
</evidence>
<dbReference type="PANTHER" id="PTHR42705:SF3">
    <property type="entry name" value="ATP-DEPENDENT DNA LIGASE"/>
    <property type="match status" value="1"/>
</dbReference>
<comment type="caution">
    <text evidence="3">The sequence shown here is derived from an EMBL/GenBank/DDBJ whole genome shotgun (WGS) entry which is preliminary data.</text>
</comment>
<dbReference type="Proteomes" id="UP000248724">
    <property type="component" value="Unassembled WGS sequence"/>
</dbReference>
<dbReference type="NCBIfam" id="TIGR02778">
    <property type="entry name" value="ligD_pol"/>
    <property type="match status" value="1"/>
</dbReference>
<dbReference type="GO" id="GO:0016874">
    <property type="term" value="F:ligase activity"/>
    <property type="evidence" value="ECO:0007669"/>
    <property type="project" value="UniProtKB-KW"/>
</dbReference>
<name>A0A2W5ZAU1_9BACT</name>
<reference evidence="3 4" key="1">
    <citation type="journal article" date="2017" name="Nature">
        <title>Atmospheric trace gases support primary production in Antarctic desert surface soil.</title>
        <authorList>
            <person name="Ji M."/>
            <person name="Greening C."/>
            <person name="Vanwonterghem I."/>
            <person name="Carere C.R."/>
            <person name="Bay S.K."/>
            <person name="Steen J.A."/>
            <person name="Montgomery K."/>
            <person name="Lines T."/>
            <person name="Beardall J."/>
            <person name="van Dorst J."/>
            <person name="Snape I."/>
            <person name="Stott M.B."/>
            <person name="Hugenholtz P."/>
            <person name="Ferrari B.C."/>
        </authorList>
    </citation>
    <scope>NUCLEOTIDE SEQUENCE [LARGE SCALE GENOMIC DNA]</scope>
    <source>
        <strain evidence="3">RRmetagenome_bin12</strain>
    </source>
</reference>
<keyword evidence="3" id="KW-0436">Ligase</keyword>
<dbReference type="PANTHER" id="PTHR42705">
    <property type="entry name" value="BIFUNCTIONAL NON-HOMOLOGOUS END JOINING PROTEIN LIGD"/>
    <property type="match status" value="1"/>
</dbReference>
<feature type="compositionally biased region" description="Pro residues" evidence="1">
    <location>
        <begin position="316"/>
        <end position="331"/>
    </location>
</feature>